<name>A0A0F9GYH3_9ZZZZ</name>
<evidence type="ECO:0000313" key="1">
    <source>
        <dbReference type="EMBL" id="KKM03830.1"/>
    </source>
</evidence>
<dbReference type="EMBL" id="LAZR01016593">
    <property type="protein sequence ID" value="KKM03830.1"/>
    <property type="molecule type" value="Genomic_DNA"/>
</dbReference>
<organism evidence="1">
    <name type="scientific">marine sediment metagenome</name>
    <dbReference type="NCBI Taxonomy" id="412755"/>
    <lineage>
        <taxon>unclassified sequences</taxon>
        <taxon>metagenomes</taxon>
        <taxon>ecological metagenomes</taxon>
    </lineage>
</organism>
<dbReference type="AlphaFoldDB" id="A0A0F9GYH3"/>
<gene>
    <name evidence="1" type="ORF">LCGC14_1770530</name>
</gene>
<sequence>MEDQGWTVTVWVDTPGEWNAERVREEVDTIVRYGWGGKVKLNTVYTPKREGND</sequence>
<reference evidence="1" key="1">
    <citation type="journal article" date="2015" name="Nature">
        <title>Complex archaea that bridge the gap between prokaryotes and eukaryotes.</title>
        <authorList>
            <person name="Spang A."/>
            <person name="Saw J.H."/>
            <person name="Jorgensen S.L."/>
            <person name="Zaremba-Niedzwiedzka K."/>
            <person name="Martijn J."/>
            <person name="Lind A.E."/>
            <person name="van Eijk R."/>
            <person name="Schleper C."/>
            <person name="Guy L."/>
            <person name="Ettema T.J."/>
        </authorList>
    </citation>
    <scope>NUCLEOTIDE SEQUENCE</scope>
</reference>
<proteinExistence type="predicted"/>
<protein>
    <submittedName>
        <fullName evidence="1">Uncharacterized protein</fullName>
    </submittedName>
</protein>
<comment type="caution">
    <text evidence="1">The sequence shown here is derived from an EMBL/GenBank/DDBJ whole genome shotgun (WGS) entry which is preliminary data.</text>
</comment>
<accession>A0A0F9GYH3</accession>